<keyword evidence="5" id="KW-0472">Membrane</keyword>
<evidence type="ECO:0000256" key="3">
    <source>
        <dbReference type="ARBA" id="ARBA00022729"/>
    </source>
</evidence>
<evidence type="ECO:0000256" key="4">
    <source>
        <dbReference type="ARBA" id="ARBA00022989"/>
    </source>
</evidence>
<sequence length="187" mass="21418">MDSIFSWLIVNILCLPRYGYDVYDRTLAANTMYVNTSLRIYSQSHNEYQPPSIVMSTAATPRNDSSPLVITWEAENATSEYYIYMHFAEVEKLNANQSRSFNITINGNHFFGPVLPPYLSTYTVYSQSALMMAKKYEVSIFKTESSTLPPILNAVEIYSVKNLLQSETDQQDGMLFNACMHAYVFYL</sequence>
<accession>A0A2N9FCN1</accession>
<proteinExistence type="predicted"/>
<comment type="subcellular location">
    <subcellularLocation>
        <location evidence="1">Membrane</location>
        <topology evidence="1">Single-pass membrane protein</topology>
    </subcellularLocation>
</comment>
<dbReference type="Gene3D" id="2.60.120.430">
    <property type="entry name" value="Galactose-binding lectin"/>
    <property type="match status" value="1"/>
</dbReference>
<dbReference type="PANTHER" id="PTHR45631:SF202">
    <property type="entry name" value="SENESCENCE-INDUCED RECEPTOR-LIKE SERINE_THREONINE-PROTEIN KINASE"/>
    <property type="match status" value="1"/>
</dbReference>
<dbReference type="AlphaFoldDB" id="A0A2N9FCN1"/>
<dbReference type="InterPro" id="IPR024788">
    <property type="entry name" value="Malectin-like_Carb-bd_dom"/>
</dbReference>
<evidence type="ECO:0000259" key="6">
    <source>
        <dbReference type="Pfam" id="PF12819"/>
    </source>
</evidence>
<dbReference type="Pfam" id="PF12819">
    <property type="entry name" value="Malectin_like"/>
    <property type="match status" value="1"/>
</dbReference>
<protein>
    <recommendedName>
        <fullName evidence="6">Malectin-like domain-containing protein</fullName>
    </recommendedName>
</protein>
<evidence type="ECO:0000256" key="1">
    <source>
        <dbReference type="ARBA" id="ARBA00004167"/>
    </source>
</evidence>
<dbReference type="PANTHER" id="PTHR45631">
    <property type="entry name" value="OS07G0107800 PROTEIN-RELATED"/>
    <property type="match status" value="1"/>
</dbReference>
<gene>
    <name evidence="7" type="ORF">FSB_LOCUS16529</name>
</gene>
<organism evidence="7">
    <name type="scientific">Fagus sylvatica</name>
    <name type="common">Beechnut</name>
    <dbReference type="NCBI Taxonomy" id="28930"/>
    <lineage>
        <taxon>Eukaryota</taxon>
        <taxon>Viridiplantae</taxon>
        <taxon>Streptophyta</taxon>
        <taxon>Embryophyta</taxon>
        <taxon>Tracheophyta</taxon>
        <taxon>Spermatophyta</taxon>
        <taxon>Magnoliopsida</taxon>
        <taxon>eudicotyledons</taxon>
        <taxon>Gunneridae</taxon>
        <taxon>Pentapetalae</taxon>
        <taxon>rosids</taxon>
        <taxon>fabids</taxon>
        <taxon>Fagales</taxon>
        <taxon>Fagaceae</taxon>
        <taxon>Fagus</taxon>
    </lineage>
</organism>
<dbReference type="GO" id="GO:0016020">
    <property type="term" value="C:membrane"/>
    <property type="evidence" value="ECO:0007669"/>
    <property type="project" value="UniProtKB-SubCell"/>
</dbReference>
<keyword evidence="2" id="KW-0812">Transmembrane</keyword>
<dbReference type="EMBL" id="OIVN01001008">
    <property type="protein sequence ID" value="SPC88647.1"/>
    <property type="molecule type" value="Genomic_DNA"/>
</dbReference>
<evidence type="ECO:0000256" key="5">
    <source>
        <dbReference type="ARBA" id="ARBA00023136"/>
    </source>
</evidence>
<keyword evidence="4" id="KW-1133">Transmembrane helix</keyword>
<evidence type="ECO:0000256" key="2">
    <source>
        <dbReference type="ARBA" id="ARBA00022692"/>
    </source>
</evidence>
<evidence type="ECO:0000313" key="7">
    <source>
        <dbReference type="EMBL" id="SPC88647.1"/>
    </source>
</evidence>
<feature type="domain" description="Malectin-like" evidence="6">
    <location>
        <begin position="17"/>
        <end position="160"/>
    </location>
</feature>
<reference evidence="7" key="1">
    <citation type="submission" date="2018-02" db="EMBL/GenBank/DDBJ databases">
        <authorList>
            <person name="Cohen D.B."/>
            <person name="Kent A.D."/>
        </authorList>
    </citation>
    <scope>NUCLEOTIDE SEQUENCE</scope>
</reference>
<keyword evidence="3" id="KW-0732">Signal</keyword>
<name>A0A2N9FCN1_FAGSY</name>